<sequence length="308" mass="31923">MRSGSPSPAPPVDLAEARRVAVGAAEAAGALLRAGTGGPVEARPKGDGGDVVTALDTAAEELILGRLRAAYPGHRIIAEESGVLDGAADADGSGKDLVWLVDPLDGTNNVAIGMPVYAVGLALCARAVPVLGVVHDPVSGRTWSAVRGEGALGPDGSPLTLAVRPRPGRERNPVLAWTQGHQVRSDDHVAFALRSALEMRCSRMLQLWAPLVAWVMLARGDIDGIAGYLPEIVDLPPGALLAAEAGVELRRLDGRPYELGIDRTPSELGFVAARPELLDRLLETTGAVLGEVGGAGGDGRTRRTPLAR</sequence>
<dbReference type="EMBL" id="CP059572">
    <property type="protein sequence ID" value="QXJ26958.1"/>
    <property type="molecule type" value="Genomic_DNA"/>
</dbReference>
<dbReference type="InterPro" id="IPR000760">
    <property type="entry name" value="Inositol_monophosphatase-like"/>
</dbReference>
<dbReference type="PANTHER" id="PTHR20854:SF4">
    <property type="entry name" value="INOSITOL-1-MONOPHOSPHATASE-RELATED"/>
    <property type="match status" value="1"/>
</dbReference>
<organism evidence="1 2">
    <name type="scientific">Actinomadura graeca</name>
    <dbReference type="NCBI Taxonomy" id="2750812"/>
    <lineage>
        <taxon>Bacteria</taxon>
        <taxon>Bacillati</taxon>
        <taxon>Actinomycetota</taxon>
        <taxon>Actinomycetes</taxon>
        <taxon>Streptosporangiales</taxon>
        <taxon>Thermomonosporaceae</taxon>
        <taxon>Actinomadura</taxon>
    </lineage>
</organism>
<evidence type="ECO:0000313" key="1">
    <source>
        <dbReference type="EMBL" id="QXJ26958.1"/>
    </source>
</evidence>
<dbReference type="PRINTS" id="PR00377">
    <property type="entry name" value="IMPHPHTASES"/>
</dbReference>
<dbReference type="SUPFAM" id="SSF56655">
    <property type="entry name" value="Carbohydrate phosphatase"/>
    <property type="match status" value="1"/>
</dbReference>
<dbReference type="CDD" id="cd01637">
    <property type="entry name" value="IMPase_like"/>
    <property type="match status" value="1"/>
</dbReference>
<dbReference type="Pfam" id="PF00459">
    <property type="entry name" value="Inositol_P"/>
    <property type="match status" value="1"/>
</dbReference>
<protein>
    <submittedName>
        <fullName evidence="1">Inositol monophosphatase</fullName>
    </submittedName>
</protein>
<gene>
    <name evidence="1" type="ORF">AGRA3207_006969</name>
</gene>
<keyword evidence="2" id="KW-1185">Reference proteome</keyword>
<evidence type="ECO:0000313" key="2">
    <source>
        <dbReference type="Proteomes" id="UP001049518"/>
    </source>
</evidence>
<dbReference type="Gene3D" id="3.40.190.80">
    <property type="match status" value="1"/>
</dbReference>
<dbReference type="Proteomes" id="UP001049518">
    <property type="component" value="Chromosome"/>
</dbReference>
<accession>A0ABX8R7Y2</accession>
<dbReference type="Gene3D" id="3.30.540.10">
    <property type="entry name" value="Fructose-1,6-Bisphosphatase, subunit A, domain 1"/>
    <property type="match status" value="1"/>
</dbReference>
<name>A0ABX8R7Y2_9ACTN</name>
<proteinExistence type="predicted"/>
<reference evidence="1" key="1">
    <citation type="submission" date="2020-07" db="EMBL/GenBank/DDBJ databases">
        <authorList>
            <person name="Tarantini F.S."/>
            <person name="Hong K.W."/>
            <person name="Chan K.G."/>
        </authorList>
    </citation>
    <scope>NUCLEOTIDE SEQUENCE</scope>
    <source>
        <strain evidence="1">32-07</strain>
    </source>
</reference>
<dbReference type="PANTHER" id="PTHR20854">
    <property type="entry name" value="INOSITOL MONOPHOSPHATASE"/>
    <property type="match status" value="1"/>
</dbReference>